<dbReference type="PROSITE" id="PS50837">
    <property type="entry name" value="NACHT"/>
    <property type="match status" value="1"/>
</dbReference>
<evidence type="ECO:0000313" key="4">
    <source>
        <dbReference type="EMBL" id="KAF5322335.1"/>
    </source>
</evidence>
<keyword evidence="5" id="KW-1185">Reference proteome</keyword>
<evidence type="ECO:0000256" key="1">
    <source>
        <dbReference type="ARBA" id="ARBA00022737"/>
    </source>
</evidence>
<evidence type="ECO:0000313" key="5">
    <source>
        <dbReference type="Proteomes" id="UP000567179"/>
    </source>
</evidence>
<evidence type="ECO:0000259" key="3">
    <source>
        <dbReference type="PROSITE" id="PS50837"/>
    </source>
</evidence>
<dbReference type="Pfam" id="PF24883">
    <property type="entry name" value="NPHP3_N"/>
    <property type="match status" value="1"/>
</dbReference>
<dbReference type="InterPro" id="IPR027417">
    <property type="entry name" value="P-loop_NTPase"/>
</dbReference>
<dbReference type="EMBL" id="JAACJJ010000028">
    <property type="protein sequence ID" value="KAF5322335.1"/>
    <property type="molecule type" value="Genomic_DNA"/>
</dbReference>
<dbReference type="SUPFAM" id="SSF52540">
    <property type="entry name" value="P-loop containing nucleoside triphosphate hydrolases"/>
    <property type="match status" value="1"/>
</dbReference>
<dbReference type="Proteomes" id="UP000567179">
    <property type="component" value="Unassembled WGS sequence"/>
</dbReference>
<sequence>MDSHSIDNPERLTAQTTRGTASSRPTAAPTAGISSILNNAQNNNINNNTFVTNIKAGTQPSLEVLYKRVAPNAILNTGGRADEVRCHPGTREEVIDRIEKWRNGQDGLSAPIFWLSGPAGAGKTAIVQTMAERWNEQKASQANFFFFRMDASRNSLFPIVATLLHQIILLYPPVEKAVAAVLSTNPLIFNSILEEQLTQLIVVPLRALQQSSASYRPLTLLIDGLDECDSESKRSQRQILCAFDHVLTEHPFLLRLLVASRSESQIQAAFKEISPSKVLPLYLDHKYSPERDIRLFVEDQFEHIRKTHPSAHTLDAAWPSVKDVDSIVGKSSGQFIYAATVLRFILNSSASPMLSLERAQGVAQIATKSPFSHLDALYTHILSQADDQEALKDILHAQLLIQVLRKRFLCETPCTKKHPFRRPCITPSNKHVELVEILQSRNPRYTALVVSSCLADLTSIAQYDGELLFYHASFSDYLLDRSRSGDYFINFDALSSENGTALLVKMQHHLVWHVTTKLDYKLVSDNRLLYLAAMWLYRGGYLEDAHHGTGIGWRIMVKVIPDAILRLGTLQ</sequence>
<feature type="compositionally biased region" description="Basic and acidic residues" evidence="2">
    <location>
        <begin position="1"/>
        <end position="10"/>
    </location>
</feature>
<dbReference type="OrthoDB" id="206617at2759"/>
<comment type="caution">
    <text evidence="4">The sequence shown here is derived from an EMBL/GenBank/DDBJ whole genome shotgun (WGS) entry which is preliminary data.</text>
</comment>
<feature type="domain" description="NACHT" evidence="3">
    <location>
        <begin position="111"/>
        <end position="240"/>
    </location>
</feature>
<dbReference type="Gene3D" id="3.40.50.300">
    <property type="entry name" value="P-loop containing nucleotide triphosphate hydrolases"/>
    <property type="match status" value="1"/>
</dbReference>
<evidence type="ECO:0000256" key="2">
    <source>
        <dbReference type="SAM" id="MobiDB-lite"/>
    </source>
</evidence>
<proteinExistence type="predicted"/>
<dbReference type="PANTHER" id="PTHR10039">
    <property type="entry name" value="AMELOGENIN"/>
    <property type="match status" value="1"/>
</dbReference>
<name>A0A8H5BFJ0_9AGAR</name>
<dbReference type="InterPro" id="IPR007111">
    <property type="entry name" value="NACHT_NTPase"/>
</dbReference>
<accession>A0A8H5BFJ0</accession>
<protein>
    <recommendedName>
        <fullName evidence="3">NACHT domain-containing protein</fullName>
    </recommendedName>
</protein>
<organism evidence="4 5">
    <name type="scientific">Psilocybe cf. subviscida</name>
    <dbReference type="NCBI Taxonomy" id="2480587"/>
    <lineage>
        <taxon>Eukaryota</taxon>
        <taxon>Fungi</taxon>
        <taxon>Dikarya</taxon>
        <taxon>Basidiomycota</taxon>
        <taxon>Agaricomycotina</taxon>
        <taxon>Agaricomycetes</taxon>
        <taxon>Agaricomycetidae</taxon>
        <taxon>Agaricales</taxon>
        <taxon>Agaricineae</taxon>
        <taxon>Strophariaceae</taxon>
        <taxon>Psilocybe</taxon>
    </lineage>
</organism>
<keyword evidence="1" id="KW-0677">Repeat</keyword>
<dbReference type="AlphaFoldDB" id="A0A8H5BFJ0"/>
<feature type="region of interest" description="Disordered" evidence="2">
    <location>
        <begin position="1"/>
        <end position="30"/>
    </location>
</feature>
<gene>
    <name evidence="4" type="ORF">D9619_000238</name>
</gene>
<dbReference type="InterPro" id="IPR056884">
    <property type="entry name" value="NPHP3-like_N"/>
</dbReference>
<reference evidence="4 5" key="1">
    <citation type="journal article" date="2020" name="ISME J.">
        <title>Uncovering the hidden diversity of litter-decomposition mechanisms in mushroom-forming fungi.</title>
        <authorList>
            <person name="Floudas D."/>
            <person name="Bentzer J."/>
            <person name="Ahren D."/>
            <person name="Johansson T."/>
            <person name="Persson P."/>
            <person name="Tunlid A."/>
        </authorList>
    </citation>
    <scope>NUCLEOTIDE SEQUENCE [LARGE SCALE GENOMIC DNA]</scope>
    <source>
        <strain evidence="4 5">CBS 101986</strain>
    </source>
</reference>
<feature type="compositionally biased region" description="Low complexity" evidence="2">
    <location>
        <begin position="20"/>
        <end position="30"/>
    </location>
</feature>